<dbReference type="Gene3D" id="3.40.630.10">
    <property type="entry name" value="Zn peptidases"/>
    <property type="match status" value="1"/>
</dbReference>
<feature type="signal peptide" evidence="8">
    <location>
        <begin position="1"/>
        <end position="25"/>
    </location>
</feature>
<organism evidence="10 11">
    <name type="scientific">Rheinheimera riviphila</name>
    <dbReference type="NCBI Taxonomy" id="1834037"/>
    <lineage>
        <taxon>Bacteria</taxon>
        <taxon>Pseudomonadati</taxon>
        <taxon>Pseudomonadota</taxon>
        <taxon>Gammaproteobacteria</taxon>
        <taxon>Chromatiales</taxon>
        <taxon>Chromatiaceae</taxon>
        <taxon>Rheinheimera</taxon>
    </lineage>
</organism>
<dbReference type="GO" id="GO:0005615">
    <property type="term" value="C:extracellular space"/>
    <property type="evidence" value="ECO:0007669"/>
    <property type="project" value="TreeGrafter"/>
</dbReference>
<keyword evidence="5" id="KW-0862">Zinc</keyword>
<evidence type="ECO:0000256" key="1">
    <source>
        <dbReference type="ARBA" id="ARBA00001947"/>
    </source>
</evidence>
<feature type="domain" description="Peptidase M14" evidence="9">
    <location>
        <begin position="42"/>
        <end position="339"/>
    </location>
</feature>
<feature type="chain" id="PRO_5019565580" evidence="8">
    <location>
        <begin position="26"/>
        <end position="845"/>
    </location>
</feature>
<dbReference type="OrthoDB" id="9758209at2"/>
<dbReference type="EMBL" id="SACS01000007">
    <property type="protein sequence ID" value="RVU39903.1"/>
    <property type="molecule type" value="Genomic_DNA"/>
</dbReference>
<dbReference type="GO" id="GO:0008270">
    <property type="term" value="F:zinc ion binding"/>
    <property type="evidence" value="ECO:0007669"/>
    <property type="project" value="InterPro"/>
</dbReference>
<dbReference type="PROSITE" id="PS52035">
    <property type="entry name" value="PEPTIDASE_M14"/>
    <property type="match status" value="1"/>
</dbReference>
<dbReference type="SUPFAM" id="SSF53187">
    <property type="entry name" value="Zn-dependent exopeptidases"/>
    <property type="match status" value="1"/>
</dbReference>
<keyword evidence="4" id="KW-0378">Hydrolase</keyword>
<comment type="similarity">
    <text evidence="2 7">Belongs to the peptidase M14 family.</text>
</comment>
<dbReference type="RefSeq" id="WP_127698632.1">
    <property type="nucleotide sequence ID" value="NZ_SACS01000007.1"/>
</dbReference>
<evidence type="ECO:0000256" key="5">
    <source>
        <dbReference type="ARBA" id="ARBA00022833"/>
    </source>
</evidence>
<evidence type="ECO:0000259" key="9">
    <source>
        <dbReference type="PROSITE" id="PS52035"/>
    </source>
</evidence>
<dbReference type="GO" id="GO:0006508">
    <property type="term" value="P:proteolysis"/>
    <property type="evidence" value="ECO:0007669"/>
    <property type="project" value="UniProtKB-KW"/>
</dbReference>
<sequence length="845" mass="93755">MKKLTILAASLATFCSLSLQPNALAASLPTPAQSLGFELGQWHVRHDQIEQYFRELAVKAPELSKFEVIGRTHEQRPLVQLTISSAANMAKLEQIREQHLAGISGKSQNDADLPLVIWLGYSIHGNEPSGANAAVKLAHYLLSSEDAEVKNWLDNAIILIQPSLNPDGHDRFAVWANMHQGTSPVADPQHREHVEPWPNGRPNHYWFDLNRDWLPLQHPESQARIKQFHHWMPQVLGDFHEMGTNSSYFFQPGIPSRNNPMTPDENYQLTALLAGHHAKAFDEQGKLYYTEESFDDFYVGKGSTYPDVHGAVGILFEQASSRGHLQDSINGPLSFLSTIDNQFTTSLSTLRGAVENKQRLQKWQQQFFRDSLQLAKDDPVQGYLLQGDADQSRLTALLQLLSKHQIEVYPVNNDEAASTQQFFVPLQQRQYRLIKAAFSTATNFRDNTFYDVSAWTLPHAFNIEYSESRKIPAGLSKQPWQAESLAAAELTAGAYAYALRWTDQQAPLLLQKLLQQGLKVRAASKAFSAKTSNGVQLFAAGTMLIPAGLQTEGWFELLKQAQQQSGLRLEAVTSGLTPMGQDLGSNNMLPVNLPKVLLMAGPGINSTEAGELWFNLERLAGVSPTMAEPARFGRLDLSTYTHLVLPDGSYQSFKDAELAQLKAWVDAGGVLWAQKSAVSWLAEKGLLQVKLKPVSDLKALIRIEDARYADKEQLAGQQRIAGAIFQTELDLSHPLSFGLPRAELPVFKNALMVMQVPEQSFVTVARYRKGKQLAGFAAPELVEQISQSAALVAHNYGKGRIIAMTDNPVFRGYFNGSSRLLVNALYLGKAFDVGSEDNEGDAHSH</sequence>
<evidence type="ECO:0000256" key="6">
    <source>
        <dbReference type="ARBA" id="ARBA00023049"/>
    </source>
</evidence>
<feature type="active site" description="Proton donor/acceptor" evidence="7">
    <location>
        <position position="317"/>
    </location>
</feature>
<dbReference type="Proteomes" id="UP000283077">
    <property type="component" value="Unassembled WGS sequence"/>
</dbReference>
<evidence type="ECO:0000256" key="8">
    <source>
        <dbReference type="SAM" id="SignalP"/>
    </source>
</evidence>
<evidence type="ECO:0000256" key="3">
    <source>
        <dbReference type="ARBA" id="ARBA00022670"/>
    </source>
</evidence>
<name>A0A437QZM3_9GAMM</name>
<dbReference type="PANTHER" id="PTHR11705">
    <property type="entry name" value="PROTEASE FAMILY M14 CARBOXYPEPTIDASE A,B"/>
    <property type="match status" value="1"/>
</dbReference>
<dbReference type="InterPro" id="IPR000834">
    <property type="entry name" value="Peptidase_M14"/>
</dbReference>
<dbReference type="InterPro" id="IPR029062">
    <property type="entry name" value="Class_I_gatase-like"/>
</dbReference>
<proteinExistence type="inferred from homology"/>
<dbReference type="SUPFAM" id="SSF52317">
    <property type="entry name" value="Class I glutamine amidotransferase-like"/>
    <property type="match status" value="1"/>
</dbReference>
<dbReference type="Pfam" id="PF00246">
    <property type="entry name" value="Peptidase_M14"/>
    <property type="match status" value="1"/>
</dbReference>
<protein>
    <submittedName>
        <fullName evidence="10">Peptidase M14</fullName>
    </submittedName>
</protein>
<dbReference type="Gene3D" id="3.40.50.880">
    <property type="match status" value="1"/>
</dbReference>
<accession>A0A437QZM3</accession>
<keyword evidence="6" id="KW-0482">Metalloprotease</keyword>
<dbReference type="GO" id="GO:0004181">
    <property type="term" value="F:metallocarboxypeptidase activity"/>
    <property type="evidence" value="ECO:0007669"/>
    <property type="project" value="InterPro"/>
</dbReference>
<evidence type="ECO:0000313" key="10">
    <source>
        <dbReference type="EMBL" id="RVU39903.1"/>
    </source>
</evidence>
<keyword evidence="3" id="KW-0645">Protease</keyword>
<dbReference type="CDD" id="cd06238">
    <property type="entry name" value="M14-like"/>
    <property type="match status" value="1"/>
</dbReference>
<keyword evidence="8" id="KW-0732">Signal</keyword>
<evidence type="ECO:0000313" key="11">
    <source>
        <dbReference type="Proteomes" id="UP000283077"/>
    </source>
</evidence>
<keyword evidence="11" id="KW-1185">Reference proteome</keyword>
<gene>
    <name evidence="10" type="ORF">EOE67_08295</name>
</gene>
<dbReference type="SMART" id="SM00631">
    <property type="entry name" value="Zn_pept"/>
    <property type="match status" value="1"/>
</dbReference>
<evidence type="ECO:0000256" key="4">
    <source>
        <dbReference type="ARBA" id="ARBA00022801"/>
    </source>
</evidence>
<evidence type="ECO:0000256" key="7">
    <source>
        <dbReference type="PROSITE-ProRule" id="PRU01379"/>
    </source>
</evidence>
<dbReference type="PANTHER" id="PTHR11705:SF143">
    <property type="entry name" value="SLL0236 PROTEIN"/>
    <property type="match status" value="1"/>
</dbReference>
<reference evidence="10 11" key="1">
    <citation type="submission" date="2019-01" db="EMBL/GenBank/DDBJ databases">
        <authorList>
            <person name="Chen W.-M."/>
        </authorList>
    </citation>
    <scope>NUCLEOTIDE SEQUENCE [LARGE SCALE GENOMIC DNA]</scope>
    <source>
        <strain evidence="10 11">KYPC3</strain>
    </source>
</reference>
<comment type="cofactor">
    <cofactor evidence="1">
        <name>Zn(2+)</name>
        <dbReference type="ChEBI" id="CHEBI:29105"/>
    </cofactor>
</comment>
<comment type="caution">
    <text evidence="10">The sequence shown here is derived from an EMBL/GenBank/DDBJ whole genome shotgun (WGS) entry which is preliminary data.</text>
</comment>
<evidence type="ECO:0000256" key="2">
    <source>
        <dbReference type="ARBA" id="ARBA00005988"/>
    </source>
</evidence>
<dbReference type="AlphaFoldDB" id="A0A437QZM3"/>